<evidence type="ECO:0000313" key="2">
    <source>
        <dbReference type="EMBL" id="SPO34772.1"/>
    </source>
</evidence>
<evidence type="ECO:0000256" key="1">
    <source>
        <dbReference type="SAM" id="MobiDB-lite"/>
    </source>
</evidence>
<gene>
    <name evidence="2" type="ORF">PSFLO_00243</name>
</gene>
<proteinExistence type="predicted"/>
<feature type="compositionally biased region" description="Basic and acidic residues" evidence="1">
    <location>
        <begin position="311"/>
        <end position="328"/>
    </location>
</feature>
<dbReference type="Proteomes" id="UP000323386">
    <property type="component" value="Unassembled WGS sequence"/>
</dbReference>
<evidence type="ECO:0000313" key="3">
    <source>
        <dbReference type="Proteomes" id="UP000323386"/>
    </source>
</evidence>
<organism evidence="2 3">
    <name type="scientific">Pseudozyma flocculosa</name>
    <dbReference type="NCBI Taxonomy" id="84751"/>
    <lineage>
        <taxon>Eukaryota</taxon>
        <taxon>Fungi</taxon>
        <taxon>Dikarya</taxon>
        <taxon>Basidiomycota</taxon>
        <taxon>Ustilaginomycotina</taxon>
        <taxon>Ustilaginomycetes</taxon>
        <taxon>Ustilaginales</taxon>
        <taxon>Ustilaginaceae</taxon>
        <taxon>Pseudozyma</taxon>
    </lineage>
</organism>
<name>A0A5C3ERP0_9BASI</name>
<protein>
    <submittedName>
        <fullName evidence="2">Uncharacterized protein</fullName>
    </submittedName>
</protein>
<dbReference type="AlphaFoldDB" id="A0A5C3ERP0"/>
<feature type="compositionally biased region" description="Low complexity" evidence="1">
    <location>
        <begin position="300"/>
        <end position="310"/>
    </location>
</feature>
<dbReference type="EMBL" id="OOIP01000001">
    <property type="protein sequence ID" value="SPO34772.1"/>
    <property type="molecule type" value="Genomic_DNA"/>
</dbReference>
<keyword evidence="3" id="KW-1185">Reference proteome</keyword>
<feature type="region of interest" description="Disordered" evidence="1">
    <location>
        <begin position="101"/>
        <end position="153"/>
    </location>
</feature>
<reference evidence="2 3" key="1">
    <citation type="submission" date="2018-03" db="EMBL/GenBank/DDBJ databases">
        <authorList>
            <person name="Guldener U."/>
        </authorList>
    </citation>
    <scope>NUCLEOTIDE SEQUENCE [LARGE SCALE GENOMIC DNA]</scope>
    <source>
        <strain evidence="2 3">DAOM196992</strain>
    </source>
</reference>
<sequence>MSKCVRPRLSLSEATTLRARDLLGPSDLAKRGLMDHTVCIAALDPRNQEFLDSALEACTERGLVADRSQPNIVKTKERGQAERPVLRRRQRFQRAELPHLASRGAASSSFAPTMGREIPASPTGRLGCSPGGCRRPSGWPWDGPSDPSSVAAVQPCPYVTDETASRAVQHRTYVTHGPTGSALGATAPVLGRGRDERFTGQSDSLAEGEPRQVGEGCAAKANDSLLCSGPGALRVVWVLVGRAVEVAPDLTGDPLLCAFCCWDTASSEVARGRVVLDDRSCVLAEQGAASCPVIDPKPVSLASSKSSKSPMRTDPDSVRDGRHLEASLRTRGTGLGPPAPSYGTWL</sequence>
<feature type="region of interest" description="Disordered" evidence="1">
    <location>
        <begin position="300"/>
        <end position="346"/>
    </location>
</feature>
<accession>A0A5C3ERP0</accession>